<protein>
    <submittedName>
        <fullName evidence="2">Uncharacterized protein</fullName>
    </submittedName>
</protein>
<evidence type="ECO:0000256" key="1">
    <source>
        <dbReference type="SAM" id="Coils"/>
    </source>
</evidence>
<dbReference type="AlphaFoldDB" id="A0A1M5BPG0"/>
<keyword evidence="3" id="KW-1185">Reference proteome</keyword>
<proteinExistence type="predicted"/>
<organism evidence="2 3">
    <name type="scientific">Streptoalloteichus hindustanus</name>
    <dbReference type="NCBI Taxonomy" id="2017"/>
    <lineage>
        <taxon>Bacteria</taxon>
        <taxon>Bacillati</taxon>
        <taxon>Actinomycetota</taxon>
        <taxon>Actinomycetes</taxon>
        <taxon>Pseudonocardiales</taxon>
        <taxon>Pseudonocardiaceae</taxon>
        <taxon>Streptoalloteichus</taxon>
    </lineage>
</organism>
<name>A0A1M5BPG0_STRHI</name>
<gene>
    <name evidence="2" type="ORF">SAMN05444320_103673</name>
</gene>
<keyword evidence="1" id="KW-0175">Coiled coil</keyword>
<reference evidence="2 3" key="1">
    <citation type="submission" date="2016-11" db="EMBL/GenBank/DDBJ databases">
        <authorList>
            <person name="Jaros S."/>
            <person name="Januszkiewicz K."/>
            <person name="Wedrychowicz H."/>
        </authorList>
    </citation>
    <scope>NUCLEOTIDE SEQUENCE [LARGE SCALE GENOMIC DNA]</scope>
    <source>
        <strain evidence="2 3">DSM 44523</strain>
    </source>
</reference>
<accession>A0A1M5BPG0</accession>
<sequence length="340" mass="36858">MPPFGVALAAGPVGGVARSFAADEESATRKFVWWVALRDPRSVVRAAAQHALATSDGDAGLLAFLETDYPAAKRYAEERKAMNADFARRVLETHTAEFSPEVHAAARRAVNGTDADREWFARTGFAEAKERDRRARESSGEQARALVEADRNYVRTLATHDPGTQVRAAAAYAVRPAATDNDIVEFFAHDWASAAKLDLESYRLRLLDNEVAWRAAVNRLVADAQAAEKAAAEAAEEAKEQARAAAARAWRAAAERTAAPRSAWAEAQEVSARQAANWRQVAAAAQAATGPNWAAVANFSTSTEAQWKSEQEVVAEQARFWNALLQQALAGEQRVQSGKS</sequence>
<evidence type="ECO:0000313" key="2">
    <source>
        <dbReference type="EMBL" id="SHF44513.1"/>
    </source>
</evidence>
<evidence type="ECO:0000313" key="3">
    <source>
        <dbReference type="Proteomes" id="UP000184501"/>
    </source>
</evidence>
<dbReference type="Proteomes" id="UP000184501">
    <property type="component" value="Unassembled WGS sequence"/>
</dbReference>
<dbReference type="STRING" id="2017.SAMN05444320_103673"/>
<feature type="coiled-coil region" evidence="1">
    <location>
        <begin position="217"/>
        <end position="248"/>
    </location>
</feature>
<dbReference type="RefSeq" id="WP_073482745.1">
    <property type="nucleotide sequence ID" value="NZ_FQVN01000003.1"/>
</dbReference>
<dbReference type="EMBL" id="FQVN01000003">
    <property type="protein sequence ID" value="SHF44513.1"/>
    <property type="molecule type" value="Genomic_DNA"/>
</dbReference>